<dbReference type="SUPFAM" id="SSF49899">
    <property type="entry name" value="Concanavalin A-like lectins/glucanases"/>
    <property type="match status" value="1"/>
</dbReference>
<comment type="subcellular location">
    <subcellularLocation>
        <location evidence="1">Cell membrane</location>
        <topology evidence="1">Multi-pass membrane protein</topology>
    </subcellularLocation>
    <subcellularLocation>
        <location evidence="6">Membrane</location>
        <topology evidence="6">Multi-pass membrane protein</topology>
    </subcellularLocation>
</comment>
<keyword evidence="6" id="KW-0813">Transport</keyword>
<dbReference type="Gene3D" id="2.60.120.200">
    <property type="match status" value="1"/>
</dbReference>
<evidence type="ECO:0000259" key="10">
    <source>
        <dbReference type="Pfam" id="PF10102"/>
    </source>
</evidence>
<dbReference type="InterPro" id="IPR013320">
    <property type="entry name" value="ConA-like_dom_sf"/>
</dbReference>
<accession>A0A4V3CT75</accession>
<dbReference type="Pfam" id="PF13385">
    <property type="entry name" value="Laminin_G_3"/>
    <property type="match status" value="1"/>
</dbReference>
<evidence type="ECO:0000256" key="4">
    <source>
        <dbReference type="ARBA" id="ARBA00022989"/>
    </source>
</evidence>
<protein>
    <submittedName>
        <fullName evidence="11">Outer membrane transport energization protein ExbB</fullName>
    </submittedName>
</protein>
<feature type="domain" description="DUF2341" evidence="10">
    <location>
        <begin position="71"/>
        <end position="131"/>
    </location>
</feature>
<evidence type="ECO:0000259" key="9">
    <source>
        <dbReference type="Pfam" id="PF01618"/>
    </source>
</evidence>
<dbReference type="Pfam" id="PF10102">
    <property type="entry name" value="DUF2341"/>
    <property type="match status" value="1"/>
</dbReference>
<dbReference type="InParanoid" id="A0A4V3CT75"/>
<evidence type="ECO:0000313" key="12">
    <source>
        <dbReference type="Proteomes" id="UP000295361"/>
    </source>
</evidence>
<keyword evidence="8" id="KW-0732">Signal</keyword>
<keyword evidence="12" id="KW-1185">Reference proteome</keyword>
<dbReference type="GO" id="GO:0005886">
    <property type="term" value="C:plasma membrane"/>
    <property type="evidence" value="ECO:0007669"/>
    <property type="project" value="UniProtKB-SubCell"/>
</dbReference>
<dbReference type="InterPro" id="IPR050790">
    <property type="entry name" value="ExbB/TolQ_transport"/>
</dbReference>
<dbReference type="PANTHER" id="PTHR30625:SF3">
    <property type="entry name" value="TOL-PAL SYSTEM PROTEIN TOLQ"/>
    <property type="match status" value="1"/>
</dbReference>
<proteinExistence type="inferred from homology"/>
<evidence type="ECO:0000256" key="1">
    <source>
        <dbReference type="ARBA" id="ARBA00004651"/>
    </source>
</evidence>
<feature type="transmembrane region" description="Helical" evidence="7">
    <location>
        <begin position="466"/>
        <end position="499"/>
    </location>
</feature>
<gene>
    <name evidence="11" type="ORF">DES47_104372</name>
</gene>
<dbReference type="EMBL" id="SNXS01000004">
    <property type="protein sequence ID" value="TDP64084.1"/>
    <property type="molecule type" value="Genomic_DNA"/>
</dbReference>
<feature type="signal peptide" evidence="8">
    <location>
        <begin position="1"/>
        <end position="22"/>
    </location>
</feature>
<organism evidence="11 12">
    <name type="scientific">Roseateles toxinivorans</name>
    <dbReference type="NCBI Taxonomy" id="270368"/>
    <lineage>
        <taxon>Bacteria</taxon>
        <taxon>Pseudomonadati</taxon>
        <taxon>Pseudomonadota</taxon>
        <taxon>Betaproteobacteria</taxon>
        <taxon>Burkholderiales</taxon>
        <taxon>Sphaerotilaceae</taxon>
        <taxon>Roseateles</taxon>
    </lineage>
</organism>
<feature type="transmembrane region" description="Helical" evidence="7">
    <location>
        <begin position="505"/>
        <end position="531"/>
    </location>
</feature>
<comment type="similarity">
    <text evidence="6">Belongs to the exbB/tolQ family.</text>
</comment>
<dbReference type="PANTHER" id="PTHR30625">
    <property type="entry name" value="PROTEIN TOLQ"/>
    <property type="match status" value="1"/>
</dbReference>
<evidence type="ECO:0000256" key="6">
    <source>
        <dbReference type="RuleBase" id="RU004057"/>
    </source>
</evidence>
<dbReference type="OrthoDB" id="175881at2"/>
<dbReference type="GO" id="GO:0017038">
    <property type="term" value="P:protein import"/>
    <property type="evidence" value="ECO:0007669"/>
    <property type="project" value="TreeGrafter"/>
</dbReference>
<evidence type="ECO:0000256" key="3">
    <source>
        <dbReference type="ARBA" id="ARBA00022692"/>
    </source>
</evidence>
<feature type="chain" id="PRO_5020820227" evidence="8">
    <location>
        <begin position="23"/>
        <end position="563"/>
    </location>
</feature>
<evidence type="ECO:0000313" key="11">
    <source>
        <dbReference type="EMBL" id="TDP64084.1"/>
    </source>
</evidence>
<feature type="domain" description="MotA/TolQ/ExbB proton channel" evidence="9">
    <location>
        <begin position="434"/>
        <end position="546"/>
    </location>
</feature>
<dbReference type="InterPro" id="IPR018765">
    <property type="entry name" value="DUF2341"/>
</dbReference>
<feature type="transmembrane region" description="Helical" evidence="7">
    <location>
        <begin position="355"/>
        <end position="374"/>
    </location>
</feature>
<keyword evidence="4 7" id="KW-1133">Transmembrane helix</keyword>
<keyword evidence="5 7" id="KW-0472">Membrane</keyword>
<dbReference type="RefSeq" id="WP_133701923.1">
    <property type="nucleotide sequence ID" value="NZ_SNXS01000004.1"/>
</dbReference>
<dbReference type="AlphaFoldDB" id="A0A4V3CT75"/>
<keyword evidence="2" id="KW-1003">Cell membrane</keyword>
<comment type="caution">
    <text evidence="11">The sequence shown here is derived from an EMBL/GenBank/DDBJ whole genome shotgun (WGS) entry which is preliminary data.</text>
</comment>
<keyword evidence="6" id="KW-0653">Protein transport</keyword>
<evidence type="ECO:0000256" key="2">
    <source>
        <dbReference type="ARBA" id="ARBA00022475"/>
    </source>
</evidence>
<dbReference type="Proteomes" id="UP000295361">
    <property type="component" value="Unassembled WGS sequence"/>
</dbReference>
<dbReference type="Pfam" id="PF01618">
    <property type="entry name" value="MotA_ExbB"/>
    <property type="match status" value="1"/>
</dbReference>
<keyword evidence="3 7" id="KW-0812">Transmembrane</keyword>
<evidence type="ECO:0000256" key="8">
    <source>
        <dbReference type="SAM" id="SignalP"/>
    </source>
</evidence>
<name>A0A4V3CT75_9BURK</name>
<evidence type="ECO:0000256" key="5">
    <source>
        <dbReference type="ARBA" id="ARBA00023136"/>
    </source>
</evidence>
<evidence type="ECO:0000256" key="7">
    <source>
        <dbReference type="SAM" id="Phobius"/>
    </source>
</evidence>
<dbReference type="InterPro" id="IPR002898">
    <property type="entry name" value="MotA_ExbB_proton_chnl"/>
</dbReference>
<reference evidence="11 12" key="1">
    <citation type="submission" date="2019-03" db="EMBL/GenBank/DDBJ databases">
        <title>Genomic Encyclopedia of Type Strains, Phase IV (KMG-IV): sequencing the most valuable type-strain genomes for metagenomic binning, comparative biology and taxonomic classification.</title>
        <authorList>
            <person name="Goeker M."/>
        </authorList>
    </citation>
    <scope>NUCLEOTIDE SEQUENCE [LARGE SCALE GENOMIC DNA]</scope>
    <source>
        <strain evidence="11 12">DSM 16998</strain>
    </source>
</reference>
<sequence>MRHVLLSLAIAAASLLPSAAHAWWNKDWTQRTRITLNTSAQGLETKEPASSVSVAVRLHSGNFDFAAAKEDGSDLRLLAGDDKTPLKFSVERFDGINELAVLWVQVPVVAPGSEKNAIYVYAGNPKAGAEAAEAGAHDAATLAAIQFSDKESQGVDARAGLKASAPVTIDANGLLAASARLDGTAIVWPGNDKLKVEAGGAVTISLWVKPEFVNSGTVLQWGPLMVRLAAGKVGVRVGKTELIGGGLAPNAWTQLALTLGAGKAQLYINGVAADQAELATPALAGELRLGEGLKGQADALLIANTARSAEWLLVAAGAQGAQSKLVASLRENADAAEGGEAGHFDVLIKNLTTDAWVVIIVLALMFVVATWVIVSKAQFVGRADKANRSFLGRFRGATHDLLTLEQGGAHPNSPLFRLYTAGVRELAKRKVGEAGAKALSGASLSAVRAAVDADLVRESHRLNSHMVLLTIAISGGPFIGLLGTVLGVMITFAAIAAAGDVNVNAIAPGIAAALLATVAGLAVAIPALFAYNYLAARIKNISADMQIFVDEFTTRVAEIYGAP</sequence>